<proteinExistence type="predicted"/>
<evidence type="ECO:0000313" key="2">
    <source>
        <dbReference type="Proteomes" id="UP001589589"/>
    </source>
</evidence>
<comment type="caution">
    <text evidence="1">The sequence shown here is derived from an EMBL/GenBank/DDBJ whole genome shotgun (WGS) entry which is preliminary data.</text>
</comment>
<reference evidence="1 2" key="1">
    <citation type="submission" date="2024-09" db="EMBL/GenBank/DDBJ databases">
        <authorList>
            <person name="Sun Q."/>
            <person name="Mori K."/>
        </authorList>
    </citation>
    <scope>NUCLEOTIDE SEQUENCE [LARGE SCALE GENOMIC DNA]</scope>
    <source>
        <strain evidence="1 2">CECT 7908</strain>
    </source>
</reference>
<dbReference type="Proteomes" id="UP001589589">
    <property type="component" value="Unassembled WGS sequence"/>
</dbReference>
<organism evidence="1 2">
    <name type="scientific">Flavobacterium branchiarum</name>
    <dbReference type="NCBI Taxonomy" id="1114870"/>
    <lineage>
        <taxon>Bacteria</taxon>
        <taxon>Pseudomonadati</taxon>
        <taxon>Bacteroidota</taxon>
        <taxon>Flavobacteriia</taxon>
        <taxon>Flavobacteriales</taxon>
        <taxon>Flavobacteriaceae</taxon>
        <taxon>Flavobacterium</taxon>
    </lineage>
</organism>
<protein>
    <submittedName>
        <fullName evidence="1">Uncharacterized protein</fullName>
    </submittedName>
</protein>
<sequence>MKTLNIISKKTQSLLKTNFKRIFSIIQNKRVTTVKTKGGLYSSESNSLLFQMYLHEDEDLFI</sequence>
<gene>
    <name evidence="1" type="ORF">ACFFUQ_17980</name>
</gene>
<keyword evidence="2" id="KW-1185">Reference proteome</keyword>
<evidence type="ECO:0000313" key="1">
    <source>
        <dbReference type="EMBL" id="MFB9065910.1"/>
    </source>
</evidence>
<dbReference type="EMBL" id="JBHMEX010000058">
    <property type="protein sequence ID" value="MFB9065910.1"/>
    <property type="molecule type" value="Genomic_DNA"/>
</dbReference>
<accession>A0ABV5FQS9</accession>
<name>A0ABV5FQS9_9FLAO</name>
<dbReference type="RefSeq" id="WP_290260089.1">
    <property type="nucleotide sequence ID" value="NZ_JAUFQQ010000003.1"/>
</dbReference>